<dbReference type="Proteomes" id="UP000019488">
    <property type="component" value="Unassembled WGS sequence"/>
</dbReference>
<name>X0PIC5_9LACO</name>
<protein>
    <submittedName>
        <fullName evidence="1">Uncharacterized protein</fullName>
    </submittedName>
</protein>
<dbReference type="Proteomes" id="UP000051966">
    <property type="component" value="Unassembled WGS sequence"/>
</dbReference>
<dbReference type="STRING" id="1423743.FD41_GL000602"/>
<organism evidence="1 3">
    <name type="scientific">Lentilactobacillus farraginis DSM 18382 = JCM 14108</name>
    <dbReference type="NCBI Taxonomy" id="1423743"/>
    <lineage>
        <taxon>Bacteria</taxon>
        <taxon>Bacillati</taxon>
        <taxon>Bacillota</taxon>
        <taxon>Bacilli</taxon>
        <taxon>Lactobacillales</taxon>
        <taxon>Lactobacillaceae</taxon>
        <taxon>Lentilactobacillus</taxon>
    </lineage>
</organism>
<sequence>MAKSSITHKIAAILSGIASGFRNLPLLNNDPATRDMNMKIYEEQEKLREKKAKQQYHQGRK</sequence>
<reference evidence="2 4" key="2">
    <citation type="journal article" date="2015" name="Genome Announc.">
        <title>Expanding the biotechnology potential of lactobacilli through comparative genomics of 213 strains and associated genera.</title>
        <authorList>
            <person name="Sun Z."/>
            <person name="Harris H.M."/>
            <person name="McCann A."/>
            <person name="Guo C."/>
            <person name="Argimon S."/>
            <person name="Zhang W."/>
            <person name="Yang X."/>
            <person name="Jeffery I.B."/>
            <person name="Cooney J.C."/>
            <person name="Kagawa T.F."/>
            <person name="Liu W."/>
            <person name="Song Y."/>
            <person name="Salvetti E."/>
            <person name="Wrobel A."/>
            <person name="Rasinkangas P."/>
            <person name="Parkhill J."/>
            <person name="Rea M.C."/>
            <person name="O'Sullivan O."/>
            <person name="Ritari J."/>
            <person name="Douillard F.P."/>
            <person name="Paul Ross R."/>
            <person name="Yang R."/>
            <person name="Briner A.E."/>
            <person name="Felis G.E."/>
            <person name="de Vos W.M."/>
            <person name="Barrangou R."/>
            <person name="Klaenhammer T.R."/>
            <person name="Caufield P.W."/>
            <person name="Cui Y."/>
            <person name="Zhang H."/>
            <person name="O'Toole P.W."/>
        </authorList>
    </citation>
    <scope>NUCLEOTIDE SEQUENCE [LARGE SCALE GENOMIC DNA]</scope>
    <source>
        <strain evidence="2 4">DSM 18382</strain>
    </source>
</reference>
<gene>
    <name evidence="2" type="ORF">FD41_GL000602</name>
    <name evidence="1" type="ORF">JCM14108_1852</name>
</gene>
<dbReference type="PATRIC" id="fig|1423743.5.peg.617"/>
<accession>X0PIC5</accession>
<evidence type="ECO:0000313" key="4">
    <source>
        <dbReference type="Proteomes" id="UP000051966"/>
    </source>
</evidence>
<dbReference type="EMBL" id="BAKI01000019">
    <property type="protein sequence ID" value="GAF36862.1"/>
    <property type="molecule type" value="Genomic_DNA"/>
</dbReference>
<reference evidence="1" key="1">
    <citation type="journal article" date="2014" name="Genome Announc.">
        <title>Draft Genome Sequences of Two Lactobacillus Strains, L. farraginis JCM 14108T and L. composti JCM 14202T, Isolated from Compost of Distilled Shochu Residue.</title>
        <authorList>
            <person name="Yuki M."/>
            <person name="Oshima K."/>
            <person name="Suda W."/>
            <person name="Kitahara M."/>
            <person name="Kitamura K."/>
            <person name="Iida T."/>
            <person name="Hattori M."/>
            <person name="Ohkuma M."/>
        </authorList>
    </citation>
    <scope>NUCLEOTIDE SEQUENCE [LARGE SCALE GENOMIC DNA]</scope>
    <source>
        <strain evidence="1">JCM 14108</strain>
    </source>
</reference>
<dbReference type="AlphaFoldDB" id="X0PIC5"/>
<comment type="caution">
    <text evidence="1">The sequence shown here is derived from an EMBL/GenBank/DDBJ whole genome shotgun (WGS) entry which is preliminary data.</text>
</comment>
<keyword evidence="4" id="KW-1185">Reference proteome</keyword>
<evidence type="ECO:0000313" key="1">
    <source>
        <dbReference type="EMBL" id="GAF36862.1"/>
    </source>
</evidence>
<proteinExistence type="predicted"/>
<evidence type="ECO:0000313" key="2">
    <source>
        <dbReference type="EMBL" id="KRM06334.1"/>
    </source>
</evidence>
<dbReference type="EMBL" id="AZFY01000104">
    <property type="protein sequence ID" value="KRM06334.1"/>
    <property type="molecule type" value="Genomic_DNA"/>
</dbReference>
<dbReference type="RefSeq" id="WP_035179904.1">
    <property type="nucleotide sequence ID" value="NZ_AZFY01000104.1"/>
</dbReference>
<evidence type="ECO:0000313" key="3">
    <source>
        <dbReference type="Proteomes" id="UP000019488"/>
    </source>
</evidence>